<accession>A0A3A4RGD7</accession>
<keyword evidence="3" id="KW-0963">Cytoplasm</keyword>
<organism evidence="6 7">
    <name type="scientific">Candidatus Auribacter fodinae</name>
    <dbReference type="NCBI Taxonomy" id="2093366"/>
    <lineage>
        <taxon>Bacteria</taxon>
        <taxon>Pseudomonadati</taxon>
        <taxon>Candidatus Auribacterota</taxon>
        <taxon>Candidatus Auribacteria</taxon>
        <taxon>Candidatus Auribacterales</taxon>
        <taxon>Candidatus Auribacteraceae</taxon>
        <taxon>Candidatus Auribacter</taxon>
    </lineage>
</organism>
<evidence type="ECO:0000313" key="7">
    <source>
        <dbReference type="Proteomes" id="UP000266426"/>
    </source>
</evidence>
<protein>
    <submittedName>
        <fullName evidence="6">Flagellar export chaperone FliS</fullName>
    </submittedName>
</protein>
<dbReference type="GO" id="GO:0005829">
    <property type="term" value="C:cytosol"/>
    <property type="evidence" value="ECO:0007669"/>
    <property type="project" value="UniProtKB-SubCell"/>
</dbReference>
<name>A0A3A4RGD7_9BACT</name>
<keyword evidence="5" id="KW-0143">Chaperone</keyword>
<dbReference type="Proteomes" id="UP000266426">
    <property type="component" value="Unassembled WGS sequence"/>
</dbReference>
<dbReference type="GO" id="GO:0044780">
    <property type="term" value="P:bacterial-type flagellum assembly"/>
    <property type="evidence" value="ECO:0007669"/>
    <property type="project" value="InterPro"/>
</dbReference>
<dbReference type="PANTHER" id="PTHR34773:SF1">
    <property type="entry name" value="FLAGELLAR SECRETION CHAPERONE FLIS"/>
    <property type="match status" value="1"/>
</dbReference>
<dbReference type="CDD" id="cd16098">
    <property type="entry name" value="FliS"/>
    <property type="match status" value="1"/>
</dbReference>
<dbReference type="Pfam" id="PF02561">
    <property type="entry name" value="FliS"/>
    <property type="match status" value="1"/>
</dbReference>
<evidence type="ECO:0000313" key="6">
    <source>
        <dbReference type="EMBL" id="RJP61654.1"/>
    </source>
</evidence>
<evidence type="ECO:0000256" key="5">
    <source>
        <dbReference type="ARBA" id="ARBA00023186"/>
    </source>
</evidence>
<comment type="caution">
    <text evidence="6">The sequence shown here is derived from an EMBL/GenBank/DDBJ whole genome shotgun (WGS) entry which is preliminary data.</text>
</comment>
<dbReference type="AlphaFoldDB" id="A0A3A4RGD7"/>
<dbReference type="SUPFAM" id="SSF101116">
    <property type="entry name" value="Flagellar export chaperone FliS"/>
    <property type="match status" value="1"/>
</dbReference>
<keyword evidence="4" id="KW-1005">Bacterial flagellum biogenesis</keyword>
<keyword evidence="6" id="KW-0969">Cilium</keyword>
<comment type="similarity">
    <text evidence="2">Belongs to the FliS family.</text>
</comment>
<evidence type="ECO:0000256" key="1">
    <source>
        <dbReference type="ARBA" id="ARBA00004514"/>
    </source>
</evidence>
<dbReference type="PANTHER" id="PTHR34773">
    <property type="entry name" value="FLAGELLAR SECRETION CHAPERONE FLIS"/>
    <property type="match status" value="1"/>
</dbReference>
<dbReference type="Gene3D" id="1.20.120.340">
    <property type="entry name" value="Flagellar protein FliS"/>
    <property type="match status" value="1"/>
</dbReference>
<reference evidence="6 7" key="1">
    <citation type="journal article" date="2017" name="ISME J.">
        <title>Energy and carbon metabolisms in a deep terrestrial subsurface fluid microbial community.</title>
        <authorList>
            <person name="Momper L."/>
            <person name="Jungbluth S.P."/>
            <person name="Lee M.D."/>
            <person name="Amend J.P."/>
        </authorList>
    </citation>
    <scope>NUCLEOTIDE SEQUENCE [LARGE SCALE GENOMIC DNA]</scope>
    <source>
        <strain evidence="6">SURF_26</strain>
    </source>
</reference>
<dbReference type="EMBL" id="QZJZ01000010">
    <property type="protein sequence ID" value="RJP61654.1"/>
    <property type="molecule type" value="Genomic_DNA"/>
</dbReference>
<keyword evidence="6" id="KW-0282">Flagellum</keyword>
<dbReference type="NCBIfam" id="TIGR00208">
    <property type="entry name" value="fliS"/>
    <property type="match status" value="1"/>
</dbReference>
<evidence type="ECO:0000256" key="3">
    <source>
        <dbReference type="ARBA" id="ARBA00022490"/>
    </source>
</evidence>
<comment type="subcellular location">
    <subcellularLocation>
        <location evidence="1">Cytoplasm</location>
        <location evidence="1">Cytosol</location>
    </subcellularLocation>
</comment>
<dbReference type="GO" id="GO:0071973">
    <property type="term" value="P:bacterial-type flagellum-dependent cell motility"/>
    <property type="evidence" value="ECO:0007669"/>
    <property type="project" value="TreeGrafter"/>
</dbReference>
<dbReference type="InterPro" id="IPR003713">
    <property type="entry name" value="FliS"/>
</dbReference>
<gene>
    <name evidence="6" type="primary">fliS</name>
    <name evidence="6" type="ORF">C4541_01255</name>
</gene>
<sequence>MSFDRSGASKQYLRMKVESASPVGLVVILYDGGIKFIRKALDELEHKRYMGFSDNLVKAQNIVRELRDSLDMNITEIAPQLRSLYVYMLKRLIESSIAKKPEPAQEVLNMMESLREAWDKVKTMSESGQLEPLQKNRANLVQKAPMNTFTQSMPSSSGLNIKG</sequence>
<proteinExistence type="inferred from homology"/>
<evidence type="ECO:0000256" key="2">
    <source>
        <dbReference type="ARBA" id="ARBA00008787"/>
    </source>
</evidence>
<evidence type="ECO:0000256" key="4">
    <source>
        <dbReference type="ARBA" id="ARBA00022795"/>
    </source>
</evidence>
<keyword evidence="6" id="KW-0966">Cell projection</keyword>
<dbReference type="InterPro" id="IPR036584">
    <property type="entry name" value="FliS_sf"/>
</dbReference>